<dbReference type="GO" id="GO:0016491">
    <property type="term" value="F:oxidoreductase activity"/>
    <property type="evidence" value="ECO:0007669"/>
    <property type="project" value="InterPro"/>
</dbReference>
<dbReference type="EC" id="3.1.1.73" evidence="6"/>
<organism evidence="6">
    <name type="scientific">uncultured microorganism</name>
    <dbReference type="NCBI Taxonomy" id="358574"/>
    <lineage>
        <taxon>unclassified sequences</taxon>
        <taxon>environmental samples</taxon>
    </lineage>
</organism>
<sequence length="453" mass="50438">MKRKNHISLAMAFLAIGLMGTTVAKAQSAQPDFDDKYATEMVKAGTTAPDFKMKTPDGKTIQLSKYIKARPKDKGKTVVLDFWASWCPDCRKDAPEVVRLYEKYRPYGIEFIGISMDTDVEAWKKAIEQYGITYPQVSELKKFKETDIAKAYGVKWIPSMVVVGPDGEVKLSTVLTYKVDKYLKELTTGKYAGPGKGEAVFIDGDHGRLKAIIQKPELQQGEKCPMVIFCHGFSGRKDGPMFELIADTLQAHGIASIRFDFNGHGESEGEFKDMTVPNEIEDAKKVVEYVRDLRYVSSLAIVGHSQGGVVAAMTAGQLSEALGEPAFKAVALMAPAAVLRDDAIRGNTMGKQYDPFDPGEYVELWGGLKLGGKYIRTAFSLPIYETAAKYQGPALVIHGNADRVVPYTYGERFHQIWPNSELVIQEYFDHGFSQNLYRTTDIVSEYLIKQLKK</sequence>
<dbReference type="SUPFAM" id="SSF53474">
    <property type="entry name" value="alpha/beta-Hydrolases"/>
    <property type="match status" value="1"/>
</dbReference>
<dbReference type="Pfam" id="PF12146">
    <property type="entry name" value="Hydrolase_4"/>
    <property type="match status" value="1"/>
</dbReference>
<comment type="subcellular location">
    <subcellularLocation>
        <location evidence="1">Cell envelope</location>
    </subcellularLocation>
</comment>
<dbReference type="Gene3D" id="3.40.50.1820">
    <property type="entry name" value="alpha/beta hydrolase"/>
    <property type="match status" value="1"/>
</dbReference>
<dbReference type="PANTHER" id="PTHR42852:SF6">
    <property type="entry name" value="THIOL:DISULFIDE INTERCHANGE PROTEIN DSBE"/>
    <property type="match status" value="1"/>
</dbReference>
<dbReference type="PROSITE" id="PS51352">
    <property type="entry name" value="THIOREDOXIN_2"/>
    <property type="match status" value="1"/>
</dbReference>
<keyword evidence="6" id="KW-0378">Hydrolase</keyword>
<feature type="domain" description="Thioredoxin" evidence="5">
    <location>
        <begin position="42"/>
        <end position="196"/>
    </location>
</feature>
<reference evidence="6" key="1">
    <citation type="submission" date="2019-03" db="EMBL/GenBank/DDBJ databases">
        <authorList>
            <person name="Wong D."/>
            <person name="Chan V."/>
        </authorList>
    </citation>
    <scope>NUCLEOTIDE SEQUENCE</scope>
</reference>
<dbReference type="CDD" id="cd02966">
    <property type="entry name" value="TlpA_like_family"/>
    <property type="match status" value="1"/>
</dbReference>
<dbReference type="AlphaFoldDB" id="A0A5J6MAY9"/>
<dbReference type="EMBL" id="MK607948">
    <property type="protein sequence ID" value="QEX07937.1"/>
    <property type="molecule type" value="Genomic_DNA"/>
</dbReference>
<keyword evidence="2" id="KW-0201">Cytochrome c-type biogenesis</keyword>
<dbReference type="GO" id="GO:0017004">
    <property type="term" value="P:cytochrome complex assembly"/>
    <property type="evidence" value="ECO:0007669"/>
    <property type="project" value="UniProtKB-KW"/>
</dbReference>
<dbReference type="InterPro" id="IPR050553">
    <property type="entry name" value="Thioredoxin_ResA/DsbE_sf"/>
</dbReference>
<keyword evidence="4" id="KW-0676">Redox-active center</keyword>
<dbReference type="InterPro" id="IPR013766">
    <property type="entry name" value="Thioredoxin_domain"/>
</dbReference>
<evidence type="ECO:0000256" key="3">
    <source>
        <dbReference type="ARBA" id="ARBA00023157"/>
    </source>
</evidence>
<proteinExistence type="predicted"/>
<evidence type="ECO:0000256" key="1">
    <source>
        <dbReference type="ARBA" id="ARBA00004196"/>
    </source>
</evidence>
<dbReference type="InterPro" id="IPR000866">
    <property type="entry name" value="AhpC/TSA"/>
</dbReference>
<name>A0A5J6MAY9_9ZZZZ</name>
<evidence type="ECO:0000259" key="5">
    <source>
        <dbReference type="PROSITE" id="PS51352"/>
    </source>
</evidence>
<dbReference type="GO" id="GO:0030600">
    <property type="term" value="F:feruloyl esterase activity"/>
    <property type="evidence" value="ECO:0007669"/>
    <property type="project" value="UniProtKB-EC"/>
</dbReference>
<evidence type="ECO:0000313" key="6">
    <source>
        <dbReference type="EMBL" id="QEX07937.1"/>
    </source>
</evidence>
<protein>
    <submittedName>
        <fullName evidence="6">Feruloyl esterase</fullName>
        <ecNumber evidence="6">3.1.1.73</ecNumber>
    </submittedName>
</protein>
<keyword evidence="3" id="KW-1015">Disulfide bond</keyword>
<dbReference type="InterPro" id="IPR036249">
    <property type="entry name" value="Thioredoxin-like_sf"/>
</dbReference>
<dbReference type="Gene3D" id="3.40.30.10">
    <property type="entry name" value="Glutaredoxin"/>
    <property type="match status" value="1"/>
</dbReference>
<dbReference type="PANTHER" id="PTHR42852">
    <property type="entry name" value="THIOL:DISULFIDE INTERCHANGE PROTEIN DSBE"/>
    <property type="match status" value="1"/>
</dbReference>
<dbReference type="InterPro" id="IPR029058">
    <property type="entry name" value="AB_hydrolase_fold"/>
</dbReference>
<evidence type="ECO:0000256" key="4">
    <source>
        <dbReference type="ARBA" id="ARBA00023284"/>
    </source>
</evidence>
<dbReference type="SUPFAM" id="SSF52833">
    <property type="entry name" value="Thioredoxin-like"/>
    <property type="match status" value="1"/>
</dbReference>
<evidence type="ECO:0000256" key="2">
    <source>
        <dbReference type="ARBA" id="ARBA00022748"/>
    </source>
</evidence>
<dbReference type="Pfam" id="PF00578">
    <property type="entry name" value="AhpC-TSA"/>
    <property type="match status" value="1"/>
</dbReference>
<dbReference type="InterPro" id="IPR022742">
    <property type="entry name" value="Hydrolase_4"/>
</dbReference>
<dbReference type="GO" id="GO:0016209">
    <property type="term" value="F:antioxidant activity"/>
    <property type="evidence" value="ECO:0007669"/>
    <property type="project" value="InterPro"/>
</dbReference>
<accession>A0A5J6MAY9</accession>